<keyword evidence="1" id="KW-0175">Coiled coil</keyword>
<name>A0A7S3ZAP2_9EUKA</name>
<protein>
    <recommendedName>
        <fullName evidence="4">WW domain-containing protein</fullName>
    </recommendedName>
</protein>
<evidence type="ECO:0000256" key="2">
    <source>
        <dbReference type="SAM" id="MobiDB-lite"/>
    </source>
</evidence>
<evidence type="ECO:0000256" key="3">
    <source>
        <dbReference type="SAM" id="SignalP"/>
    </source>
</evidence>
<dbReference type="EMBL" id="HBIV01041354">
    <property type="protein sequence ID" value="CAE0677382.1"/>
    <property type="molecule type" value="Transcribed_RNA"/>
</dbReference>
<keyword evidence="3" id="KW-0732">Signal</keyword>
<dbReference type="PROSITE" id="PS50020">
    <property type="entry name" value="WW_DOMAIN_2"/>
    <property type="match status" value="1"/>
</dbReference>
<dbReference type="InterPro" id="IPR036020">
    <property type="entry name" value="WW_dom_sf"/>
</dbReference>
<feature type="coiled-coil region" evidence="1">
    <location>
        <begin position="236"/>
        <end position="263"/>
    </location>
</feature>
<feature type="domain" description="WW" evidence="4">
    <location>
        <begin position="96"/>
        <end position="130"/>
    </location>
</feature>
<dbReference type="Pfam" id="PF00397">
    <property type="entry name" value="WW"/>
    <property type="match status" value="1"/>
</dbReference>
<proteinExistence type="predicted"/>
<evidence type="ECO:0000256" key="1">
    <source>
        <dbReference type="SAM" id="Coils"/>
    </source>
</evidence>
<evidence type="ECO:0000259" key="4">
    <source>
        <dbReference type="PROSITE" id="PS50020"/>
    </source>
</evidence>
<dbReference type="SMART" id="SM00456">
    <property type="entry name" value="WW"/>
    <property type="match status" value="1"/>
</dbReference>
<sequence>MATSLKVAVGWLTVLLASTHLGAHPARITSAYTRSQHRNPSSFLRPHLRRSFKVKDSHANRPTKEPLTIKRRKLLAGLSALPLLSTLPSMAIEVAKKLPDGWQAVRDPSSGEVYYWEVKTGVTQWDYPEKTNEREGYEYYRTAFGSVVEVPNQGIVWAKLLFTTLGILGLNIGLEYQEKFFPSLKEARENLEFYEEAAKKYGIGEDEPLEEAGFRAMEMMRKDRIAAVAGAASDLLEEVQGKVEDAKDAVNEAVEKADAAIAEEKAGQDAAEAKVETSKAADAGKESAKK</sequence>
<feature type="region of interest" description="Disordered" evidence="2">
    <location>
        <begin position="265"/>
        <end position="290"/>
    </location>
</feature>
<dbReference type="AlphaFoldDB" id="A0A7S3ZAP2"/>
<reference evidence="5" key="1">
    <citation type="submission" date="2021-01" db="EMBL/GenBank/DDBJ databases">
        <authorList>
            <person name="Corre E."/>
            <person name="Pelletier E."/>
            <person name="Niang G."/>
            <person name="Scheremetjew M."/>
            <person name="Finn R."/>
            <person name="Kale V."/>
            <person name="Holt S."/>
            <person name="Cochrane G."/>
            <person name="Meng A."/>
            <person name="Brown T."/>
            <person name="Cohen L."/>
        </authorList>
    </citation>
    <scope>NUCLEOTIDE SEQUENCE</scope>
    <source>
        <strain evidence="5">CCCM811</strain>
    </source>
</reference>
<evidence type="ECO:0000313" key="5">
    <source>
        <dbReference type="EMBL" id="CAE0677382.1"/>
    </source>
</evidence>
<organism evidence="5">
    <name type="scientific">Lotharella globosa</name>
    <dbReference type="NCBI Taxonomy" id="91324"/>
    <lineage>
        <taxon>Eukaryota</taxon>
        <taxon>Sar</taxon>
        <taxon>Rhizaria</taxon>
        <taxon>Cercozoa</taxon>
        <taxon>Chlorarachniophyceae</taxon>
        <taxon>Lotharella</taxon>
    </lineage>
</organism>
<dbReference type="SUPFAM" id="SSF51045">
    <property type="entry name" value="WW domain"/>
    <property type="match status" value="1"/>
</dbReference>
<dbReference type="Gene3D" id="2.20.70.10">
    <property type="match status" value="1"/>
</dbReference>
<gene>
    <name evidence="5" type="ORF">LGLO00237_LOCUS29163</name>
</gene>
<dbReference type="CDD" id="cd00201">
    <property type="entry name" value="WW"/>
    <property type="match status" value="1"/>
</dbReference>
<dbReference type="PROSITE" id="PS01159">
    <property type="entry name" value="WW_DOMAIN_1"/>
    <property type="match status" value="1"/>
</dbReference>
<dbReference type="InterPro" id="IPR001202">
    <property type="entry name" value="WW_dom"/>
</dbReference>
<accession>A0A7S3ZAP2</accession>
<feature type="chain" id="PRO_5031404754" description="WW domain-containing protein" evidence="3">
    <location>
        <begin position="24"/>
        <end position="290"/>
    </location>
</feature>
<feature type="signal peptide" evidence="3">
    <location>
        <begin position="1"/>
        <end position="23"/>
    </location>
</feature>